<sequence length="547" mass="59580">MAADNPLEGAGWHLSPLQDDSVISAEHLALVDFAQRLGTVTQNDEPDNAVDVRQHANLLMSLLSSPPHVVSDDTEHSSTSASSLTGSAAGTTVNDQHYLSDASNSTATTSSSTQRRDSFRFSHPSLSLDSKWKASFPIRTPCTAPEKEDGAVDSQPPAVLLGRALKVDDREAHRLSADAMARNLLLSIQKAIKWRIQSWMDTLSQSLVHQEQTLIRLNATEEEMRELLNTKEASLYVSLRRVAESIKVLHAETCFHVLPQRAQREHRNEEDVDSNAPIQKRRRVESEDSELRGMGETEYKYTVGHVLEFDGTIHLKTPAGYSEITVEVPGIIEGTFLSADPGMEDLTGVEVEIDTDVLASMVEKSCRVIVRSSLEYVFKEMAERQAEEEESEEESVAAERDAISPYPRGHGASLLVGSPRCGSAAIVTPRCGKPAPIMGTAEPGFLQIPDDLDDTTRKPRRITPHPHSPDTTMGASPFTPSTPSKSDLKRPLPSMVSPAPKVEFIQDTGFKLAKRGGQADASNGPNLPVLVEVACAAMQAKANLVGQ</sequence>
<protein>
    <submittedName>
        <fullName evidence="2">Uncharacterized protein</fullName>
    </submittedName>
</protein>
<dbReference type="OrthoDB" id="47039at2759"/>
<feature type="region of interest" description="Disordered" evidence="1">
    <location>
        <begin position="99"/>
        <end position="118"/>
    </location>
</feature>
<organism evidence="2 3">
    <name type="scientific">Seminavis robusta</name>
    <dbReference type="NCBI Taxonomy" id="568900"/>
    <lineage>
        <taxon>Eukaryota</taxon>
        <taxon>Sar</taxon>
        <taxon>Stramenopiles</taxon>
        <taxon>Ochrophyta</taxon>
        <taxon>Bacillariophyta</taxon>
        <taxon>Bacillariophyceae</taxon>
        <taxon>Bacillariophycidae</taxon>
        <taxon>Naviculales</taxon>
        <taxon>Naviculaceae</taxon>
        <taxon>Seminavis</taxon>
    </lineage>
</organism>
<feature type="compositionally biased region" description="Polar residues" evidence="1">
    <location>
        <begin position="469"/>
        <end position="485"/>
    </location>
</feature>
<dbReference type="EMBL" id="CAICTM010000030">
    <property type="protein sequence ID" value="CAB9498049.1"/>
    <property type="molecule type" value="Genomic_DNA"/>
</dbReference>
<name>A0A9N8DE62_9STRA</name>
<feature type="compositionally biased region" description="Low complexity" evidence="1">
    <location>
        <begin position="77"/>
        <end position="89"/>
    </location>
</feature>
<reference evidence="2" key="1">
    <citation type="submission" date="2020-06" db="EMBL/GenBank/DDBJ databases">
        <authorList>
            <consortium name="Plant Systems Biology data submission"/>
        </authorList>
    </citation>
    <scope>NUCLEOTIDE SEQUENCE</scope>
    <source>
        <strain evidence="2">D6</strain>
    </source>
</reference>
<feature type="compositionally biased region" description="Low complexity" evidence="1">
    <location>
        <begin position="100"/>
        <end position="113"/>
    </location>
</feature>
<evidence type="ECO:0000313" key="2">
    <source>
        <dbReference type="EMBL" id="CAB9498049.1"/>
    </source>
</evidence>
<proteinExistence type="predicted"/>
<feature type="region of interest" description="Disordered" evidence="1">
    <location>
        <begin position="439"/>
        <end position="499"/>
    </location>
</feature>
<gene>
    <name evidence="2" type="ORF">SEMRO_30_G019910.1</name>
</gene>
<feature type="region of interest" description="Disordered" evidence="1">
    <location>
        <begin position="263"/>
        <end position="290"/>
    </location>
</feature>
<evidence type="ECO:0000313" key="3">
    <source>
        <dbReference type="Proteomes" id="UP001153069"/>
    </source>
</evidence>
<dbReference type="AlphaFoldDB" id="A0A9N8DE62"/>
<dbReference type="Proteomes" id="UP001153069">
    <property type="component" value="Unassembled WGS sequence"/>
</dbReference>
<keyword evidence="3" id="KW-1185">Reference proteome</keyword>
<comment type="caution">
    <text evidence="2">The sequence shown here is derived from an EMBL/GenBank/DDBJ whole genome shotgun (WGS) entry which is preliminary data.</text>
</comment>
<feature type="region of interest" description="Disordered" evidence="1">
    <location>
        <begin position="66"/>
        <end position="89"/>
    </location>
</feature>
<evidence type="ECO:0000256" key="1">
    <source>
        <dbReference type="SAM" id="MobiDB-lite"/>
    </source>
</evidence>
<accession>A0A9N8DE62</accession>